<dbReference type="Pfam" id="PF25098">
    <property type="entry name" value="PEX18_PEX21_C"/>
    <property type="match status" value="1"/>
</dbReference>
<evidence type="ECO:0000256" key="5">
    <source>
        <dbReference type="ARBA" id="ARBA00023140"/>
    </source>
</evidence>
<evidence type="ECO:0000256" key="1">
    <source>
        <dbReference type="ARBA" id="ARBA00004275"/>
    </source>
</evidence>
<evidence type="ECO:0000259" key="7">
    <source>
        <dbReference type="Pfam" id="PF25098"/>
    </source>
</evidence>
<evidence type="ECO:0000256" key="6">
    <source>
        <dbReference type="SAM" id="MobiDB-lite"/>
    </source>
</evidence>
<comment type="caution">
    <text evidence="8">The sequence shown here is derived from an EMBL/GenBank/DDBJ whole genome shotgun (WGS) entry which is preliminary data.</text>
</comment>
<keyword evidence="5" id="KW-0576">Peroxisome</keyword>
<protein>
    <recommendedName>
        <fullName evidence="7">PEX18/PEX21 C-terminal domain-containing protein</fullName>
    </recommendedName>
</protein>
<keyword evidence="3" id="KW-0963">Cytoplasm</keyword>
<keyword evidence="9" id="KW-1185">Reference proteome</keyword>
<proteinExistence type="predicted"/>
<feature type="domain" description="PEX18/PEX21 C-terminal" evidence="7">
    <location>
        <begin position="243"/>
        <end position="291"/>
    </location>
</feature>
<name>A0A1E5RHE7_9ASCO</name>
<dbReference type="Proteomes" id="UP000095728">
    <property type="component" value="Unassembled WGS sequence"/>
</dbReference>
<evidence type="ECO:0000256" key="3">
    <source>
        <dbReference type="ARBA" id="ARBA00022490"/>
    </source>
</evidence>
<gene>
    <name evidence="8" type="ORF">AWRI3579_g1081</name>
</gene>
<evidence type="ECO:0000313" key="9">
    <source>
        <dbReference type="Proteomes" id="UP000095728"/>
    </source>
</evidence>
<dbReference type="EMBL" id="LPNM01000006">
    <property type="protein sequence ID" value="OEJ86003.1"/>
    <property type="molecule type" value="Genomic_DNA"/>
</dbReference>
<dbReference type="InterPro" id="IPR056940">
    <property type="entry name" value="PEX18_PEX21_C"/>
</dbReference>
<accession>A0A1E5RHE7</accession>
<reference evidence="9" key="1">
    <citation type="journal article" date="2016" name="Genome Announc.">
        <title>Genome sequences of three species of Hanseniaspora isolated from spontaneous wine fermentations.</title>
        <authorList>
            <person name="Sternes P.R."/>
            <person name="Lee D."/>
            <person name="Kutyna D.R."/>
            <person name="Borneman A.R."/>
        </authorList>
    </citation>
    <scope>NUCLEOTIDE SEQUENCE [LARGE SCALE GENOMIC DNA]</scope>
    <source>
        <strain evidence="9">AWRI3579</strain>
    </source>
</reference>
<comment type="subcellular location">
    <subcellularLocation>
        <location evidence="2">Cytoplasm</location>
    </subcellularLocation>
    <subcellularLocation>
        <location evidence="1">Peroxisome</location>
    </subcellularLocation>
</comment>
<dbReference type="GO" id="GO:0005777">
    <property type="term" value="C:peroxisome"/>
    <property type="evidence" value="ECO:0007669"/>
    <property type="project" value="UniProtKB-SubCell"/>
</dbReference>
<dbReference type="Gene3D" id="6.10.280.230">
    <property type="match status" value="1"/>
</dbReference>
<dbReference type="FunCoup" id="A0A1E5RHE7">
    <property type="interactions" value="27"/>
</dbReference>
<organism evidence="8 9">
    <name type="scientific">Hanseniaspora osmophila</name>
    <dbReference type="NCBI Taxonomy" id="56408"/>
    <lineage>
        <taxon>Eukaryota</taxon>
        <taxon>Fungi</taxon>
        <taxon>Dikarya</taxon>
        <taxon>Ascomycota</taxon>
        <taxon>Saccharomycotina</taxon>
        <taxon>Saccharomycetes</taxon>
        <taxon>Saccharomycodales</taxon>
        <taxon>Saccharomycodaceae</taxon>
        <taxon>Hanseniaspora</taxon>
    </lineage>
</organism>
<keyword evidence="4" id="KW-0832">Ubl conjugation</keyword>
<evidence type="ECO:0000313" key="8">
    <source>
        <dbReference type="EMBL" id="OEJ86003.1"/>
    </source>
</evidence>
<sequence>MFVSCSHNNNPLARLNNRVEQGAGSIRPQGGSNFHSKQPFQQQDIYNGNQLFSSSSHFPNQSKPQHSDQFPQHKLQEPGNSLQWLDQFQSMSVVDPTEASDQYKQFYAAFEKQQLGNVPTNVRATSPMERLSSPPMTMMARPSFASAGLASADSILVSSQNNTMEEQLANDTAEVAQDYSLVDQELEAMEAMQESSVSTSVSTSQIGVDQSATFLPEQETPLHASYQNETETHGTDLTFPDMEAQKFQNAATSVYKNLKDCKAFQRSGFLKLMRNVSDGDVTLQKSGNSVAYSQRNDTLASQEYVGLYSNSQKKTIGPDYFSIKDHTMS</sequence>
<dbReference type="OrthoDB" id="4035272at2759"/>
<dbReference type="InParanoid" id="A0A1E5RHE7"/>
<feature type="compositionally biased region" description="Polar residues" evidence="6">
    <location>
        <begin position="50"/>
        <end position="70"/>
    </location>
</feature>
<dbReference type="AlphaFoldDB" id="A0A1E5RHE7"/>
<evidence type="ECO:0000256" key="2">
    <source>
        <dbReference type="ARBA" id="ARBA00004496"/>
    </source>
</evidence>
<evidence type="ECO:0000256" key="4">
    <source>
        <dbReference type="ARBA" id="ARBA00022843"/>
    </source>
</evidence>
<feature type="region of interest" description="Disordered" evidence="6">
    <location>
        <begin position="50"/>
        <end position="76"/>
    </location>
</feature>